<evidence type="ECO:0000313" key="1">
    <source>
        <dbReference type="EMBL" id="EME85083.1"/>
    </source>
</evidence>
<evidence type="ECO:0000313" key="2">
    <source>
        <dbReference type="Proteomes" id="UP000016932"/>
    </source>
</evidence>
<reference evidence="1 2" key="1">
    <citation type="journal article" date="2012" name="PLoS Pathog.">
        <title>Diverse lifestyles and strategies of plant pathogenesis encoded in the genomes of eighteen Dothideomycetes fungi.</title>
        <authorList>
            <person name="Ohm R.A."/>
            <person name="Feau N."/>
            <person name="Henrissat B."/>
            <person name="Schoch C.L."/>
            <person name="Horwitz B.A."/>
            <person name="Barry K.W."/>
            <person name="Condon B.J."/>
            <person name="Copeland A.C."/>
            <person name="Dhillon B."/>
            <person name="Glaser F."/>
            <person name="Hesse C.N."/>
            <person name="Kosti I."/>
            <person name="LaButti K."/>
            <person name="Lindquist E.A."/>
            <person name="Lucas S."/>
            <person name="Salamov A.A."/>
            <person name="Bradshaw R.E."/>
            <person name="Ciuffetti L."/>
            <person name="Hamelin R.C."/>
            <person name="Kema G.H.J."/>
            <person name="Lawrence C."/>
            <person name="Scott J.A."/>
            <person name="Spatafora J.W."/>
            <person name="Turgeon B.G."/>
            <person name="de Wit P.J.G.M."/>
            <person name="Zhong S."/>
            <person name="Goodwin S.B."/>
            <person name="Grigoriev I.V."/>
        </authorList>
    </citation>
    <scope>NUCLEOTIDE SEQUENCE [LARGE SCALE GENOMIC DNA]</scope>
    <source>
        <strain evidence="1 2">CIRAD86</strain>
    </source>
</reference>
<proteinExistence type="predicted"/>
<organism evidence="1 2">
    <name type="scientific">Pseudocercospora fijiensis (strain CIRAD86)</name>
    <name type="common">Black leaf streak disease fungus</name>
    <name type="synonym">Mycosphaerella fijiensis</name>
    <dbReference type="NCBI Taxonomy" id="383855"/>
    <lineage>
        <taxon>Eukaryota</taxon>
        <taxon>Fungi</taxon>
        <taxon>Dikarya</taxon>
        <taxon>Ascomycota</taxon>
        <taxon>Pezizomycotina</taxon>
        <taxon>Dothideomycetes</taxon>
        <taxon>Dothideomycetidae</taxon>
        <taxon>Mycosphaerellales</taxon>
        <taxon>Mycosphaerellaceae</taxon>
        <taxon>Pseudocercospora</taxon>
    </lineage>
</organism>
<dbReference type="Proteomes" id="UP000016932">
    <property type="component" value="Unassembled WGS sequence"/>
</dbReference>
<dbReference type="KEGG" id="pfj:MYCFIDRAFT_211042"/>
<dbReference type="EMBL" id="KB446557">
    <property type="protein sequence ID" value="EME85083.1"/>
    <property type="molecule type" value="Genomic_DNA"/>
</dbReference>
<dbReference type="RefSeq" id="XP_007925570.1">
    <property type="nucleotide sequence ID" value="XM_007927379.1"/>
</dbReference>
<dbReference type="AlphaFoldDB" id="M3B6X2"/>
<name>M3B6X2_PSEFD</name>
<protein>
    <submittedName>
        <fullName evidence="1">Uncharacterized protein</fullName>
    </submittedName>
</protein>
<accession>M3B6X2</accession>
<dbReference type="VEuPathDB" id="FungiDB:MYCFIDRAFT_211042"/>
<keyword evidence="2" id="KW-1185">Reference proteome</keyword>
<dbReference type="HOGENOM" id="CLU_2832267_0_0_1"/>
<dbReference type="GeneID" id="19337287"/>
<gene>
    <name evidence="1" type="ORF">MYCFIDRAFT_211042</name>
</gene>
<sequence>MLETYLFSTIAEPSSRSKSVPTLQVKLQERNGNDVIHCTRCIDAEARLEENRIWESEEAWISWTNS</sequence>